<dbReference type="EMBL" id="CAKLBY020000071">
    <property type="protein sequence ID" value="CAK7923972.1"/>
    <property type="molecule type" value="Genomic_DNA"/>
</dbReference>
<sequence length="90" mass="10110">MMEPAMNLSEVQKITLENLKALIVHEQVDLIVSQGPDALRARLETFSNFVSTLIGQVHDHLESAMPTRYVSLPVTKLRTHPLVLSVKTFN</sequence>
<comment type="caution">
    <text evidence="1">The sequence shown here is derived from an EMBL/GenBank/DDBJ whole genome shotgun (WGS) entry which is preliminary data.</text>
</comment>
<name>A0AAV1TQU4_9STRA</name>
<organism evidence="1 2">
    <name type="scientific">Peronospora matthiolae</name>
    <dbReference type="NCBI Taxonomy" id="2874970"/>
    <lineage>
        <taxon>Eukaryota</taxon>
        <taxon>Sar</taxon>
        <taxon>Stramenopiles</taxon>
        <taxon>Oomycota</taxon>
        <taxon>Peronosporomycetes</taxon>
        <taxon>Peronosporales</taxon>
        <taxon>Peronosporaceae</taxon>
        <taxon>Peronospora</taxon>
    </lineage>
</organism>
<reference evidence="1" key="1">
    <citation type="submission" date="2024-01" db="EMBL/GenBank/DDBJ databases">
        <authorList>
            <person name="Webb A."/>
        </authorList>
    </citation>
    <scope>NUCLEOTIDE SEQUENCE</scope>
    <source>
        <strain evidence="1">Pm1</strain>
    </source>
</reference>
<dbReference type="Proteomes" id="UP001162060">
    <property type="component" value="Unassembled WGS sequence"/>
</dbReference>
<accession>A0AAV1TQU4</accession>
<evidence type="ECO:0000313" key="2">
    <source>
        <dbReference type="Proteomes" id="UP001162060"/>
    </source>
</evidence>
<dbReference type="AlphaFoldDB" id="A0AAV1TQU4"/>
<gene>
    <name evidence="1" type="ORF">PM001_LOCUS9122</name>
</gene>
<protein>
    <submittedName>
        <fullName evidence="1">Uncharacterized protein</fullName>
    </submittedName>
</protein>
<proteinExistence type="predicted"/>
<evidence type="ECO:0000313" key="1">
    <source>
        <dbReference type="EMBL" id="CAK7923972.1"/>
    </source>
</evidence>